<dbReference type="SUPFAM" id="SSF54106">
    <property type="entry name" value="LysM domain"/>
    <property type="match status" value="3"/>
</dbReference>
<dbReference type="Proteomes" id="UP000215224">
    <property type="component" value="Chromosome"/>
</dbReference>
<keyword evidence="3 7" id="KW-0732">Signal</keyword>
<evidence type="ECO:0000313" key="10">
    <source>
        <dbReference type="EMBL" id="AST91480.1"/>
    </source>
</evidence>
<organism evidence="10 11">
    <name type="scientific">Sutcliffiella cohnii</name>
    <dbReference type="NCBI Taxonomy" id="33932"/>
    <lineage>
        <taxon>Bacteria</taxon>
        <taxon>Bacillati</taxon>
        <taxon>Bacillota</taxon>
        <taxon>Bacilli</taxon>
        <taxon>Bacillales</taxon>
        <taxon>Bacillaceae</taxon>
        <taxon>Sutcliffiella</taxon>
    </lineage>
</organism>
<dbReference type="RefSeq" id="WP_066412656.1">
    <property type="nucleotide sequence ID" value="NZ_CP018866.1"/>
</dbReference>
<dbReference type="InterPro" id="IPR036779">
    <property type="entry name" value="LysM_dom_sf"/>
</dbReference>
<dbReference type="PANTHER" id="PTHR47053">
    <property type="entry name" value="MUREIN DD-ENDOPEPTIDASE MEPH-RELATED"/>
    <property type="match status" value="1"/>
</dbReference>
<evidence type="ECO:0000256" key="6">
    <source>
        <dbReference type="ARBA" id="ARBA00022807"/>
    </source>
</evidence>
<dbReference type="PROSITE" id="PS51782">
    <property type="entry name" value="LYSM"/>
    <property type="match status" value="3"/>
</dbReference>
<keyword evidence="4" id="KW-0677">Repeat</keyword>
<dbReference type="PROSITE" id="PS51935">
    <property type="entry name" value="NLPC_P60"/>
    <property type="match status" value="1"/>
</dbReference>
<reference evidence="10 11" key="1">
    <citation type="submission" date="2016-12" db="EMBL/GenBank/DDBJ databases">
        <title>The whole genome sequencing and assembly of Bacillus cohnii DSM 6307T strain.</title>
        <authorList>
            <person name="Lee Y.-J."/>
            <person name="Yi H."/>
            <person name="Bahn Y.-S."/>
            <person name="Kim J.F."/>
            <person name="Lee D.-W."/>
        </authorList>
    </citation>
    <scope>NUCLEOTIDE SEQUENCE [LARGE SCALE GENOMIC DNA]</scope>
    <source>
        <strain evidence="10 11">DSM 6307</strain>
    </source>
</reference>
<evidence type="ECO:0000256" key="4">
    <source>
        <dbReference type="ARBA" id="ARBA00022737"/>
    </source>
</evidence>
<accession>A0A223KPP9</accession>
<evidence type="ECO:0000256" key="7">
    <source>
        <dbReference type="SAM" id="SignalP"/>
    </source>
</evidence>
<dbReference type="SMART" id="SM00257">
    <property type="entry name" value="LysM"/>
    <property type="match status" value="3"/>
</dbReference>
<keyword evidence="2" id="KW-0645">Protease</keyword>
<feature type="domain" description="NlpC/P60" evidence="9">
    <location>
        <begin position="205"/>
        <end position="328"/>
    </location>
</feature>
<dbReference type="PANTHER" id="PTHR47053:SF1">
    <property type="entry name" value="MUREIN DD-ENDOPEPTIDASE MEPH-RELATED"/>
    <property type="match status" value="1"/>
</dbReference>
<dbReference type="EMBL" id="CP018866">
    <property type="protein sequence ID" value="AST91480.1"/>
    <property type="molecule type" value="Genomic_DNA"/>
</dbReference>
<dbReference type="InterPro" id="IPR018392">
    <property type="entry name" value="LysM"/>
</dbReference>
<dbReference type="InterPro" id="IPR051202">
    <property type="entry name" value="Peptidase_C40"/>
</dbReference>
<keyword evidence="11" id="KW-1185">Reference proteome</keyword>
<feature type="domain" description="LysM" evidence="8">
    <location>
        <begin position="142"/>
        <end position="187"/>
    </location>
</feature>
<evidence type="ECO:0000259" key="8">
    <source>
        <dbReference type="PROSITE" id="PS51782"/>
    </source>
</evidence>
<protein>
    <submittedName>
        <fullName evidence="10">Hydrolase</fullName>
    </submittedName>
</protein>
<dbReference type="InterPro" id="IPR000064">
    <property type="entry name" value="NLP_P60_dom"/>
</dbReference>
<feature type="signal peptide" evidence="7">
    <location>
        <begin position="1"/>
        <end position="22"/>
    </location>
</feature>
<keyword evidence="6" id="KW-0788">Thiol protease</keyword>
<feature type="domain" description="LysM" evidence="8">
    <location>
        <begin position="80"/>
        <end position="125"/>
    </location>
</feature>
<feature type="domain" description="LysM" evidence="8">
    <location>
        <begin position="23"/>
        <end position="66"/>
    </location>
</feature>
<dbReference type="InterPro" id="IPR038765">
    <property type="entry name" value="Papain-like_cys_pep_sf"/>
</dbReference>
<dbReference type="STRING" id="1314751.GCA_001591425_00894"/>
<evidence type="ECO:0000256" key="5">
    <source>
        <dbReference type="ARBA" id="ARBA00022801"/>
    </source>
</evidence>
<dbReference type="Gene3D" id="3.90.1720.10">
    <property type="entry name" value="endopeptidase domain like (from Nostoc punctiforme)"/>
    <property type="match status" value="1"/>
</dbReference>
<name>A0A223KPP9_9BACI</name>
<dbReference type="AlphaFoldDB" id="A0A223KPP9"/>
<sequence length="329" mass="35416">MKKTIIVGTLAATFLFSNQAFASDYTVKSGDSLWKIANDHSVTINQLRNWNQLNTDTIFPGQTIKTSTTTNSTSTNNSTKQYTIKSGDSLSVIARDHNTSVSSLLNLNPSIQSEHRIFVGQVIQVPANNTATPTNTARPTGTTYTIKSGDSLTVVAKNHGVTYQSLLAANPKITDPNRVFVGQVIQLPSGTQQATAVSTPVSTWQEKADVIINSGRKYVGATYLFGAATTRTDAFDCSSFTVRVFSENGITLPRTSGQQANAGTEIPLSQIRKGDLVFFDTTGNGVINHVSIVVDSNTLLHAATSTGVAFSNYSNYWKPRAVKAVRVIQ</sequence>
<gene>
    <name evidence="10" type="ORF">BC6307_09400</name>
</gene>
<dbReference type="Pfam" id="PF01476">
    <property type="entry name" value="LysM"/>
    <property type="match status" value="3"/>
</dbReference>
<dbReference type="Pfam" id="PF00877">
    <property type="entry name" value="NLPC_P60"/>
    <property type="match status" value="1"/>
</dbReference>
<dbReference type="GO" id="GO:0006508">
    <property type="term" value="P:proteolysis"/>
    <property type="evidence" value="ECO:0007669"/>
    <property type="project" value="UniProtKB-KW"/>
</dbReference>
<evidence type="ECO:0000256" key="3">
    <source>
        <dbReference type="ARBA" id="ARBA00022729"/>
    </source>
</evidence>
<dbReference type="SUPFAM" id="SSF54001">
    <property type="entry name" value="Cysteine proteinases"/>
    <property type="match status" value="1"/>
</dbReference>
<evidence type="ECO:0000256" key="2">
    <source>
        <dbReference type="ARBA" id="ARBA00022670"/>
    </source>
</evidence>
<dbReference type="KEGG" id="bcoh:BC6307_09400"/>
<evidence type="ECO:0000313" key="11">
    <source>
        <dbReference type="Proteomes" id="UP000215224"/>
    </source>
</evidence>
<feature type="chain" id="PRO_5011294756" evidence="7">
    <location>
        <begin position="23"/>
        <end position="329"/>
    </location>
</feature>
<dbReference type="GO" id="GO:0008234">
    <property type="term" value="F:cysteine-type peptidase activity"/>
    <property type="evidence" value="ECO:0007669"/>
    <property type="project" value="UniProtKB-KW"/>
</dbReference>
<proteinExistence type="inferred from homology"/>
<evidence type="ECO:0000259" key="9">
    <source>
        <dbReference type="PROSITE" id="PS51935"/>
    </source>
</evidence>
<dbReference type="CDD" id="cd00118">
    <property type="entry name" value="LysM"/>
    <property type="match status" value="3"/>
</dbReference>
<keyword evidence="5 10" id="KW-0378">Hydrolase</keyword>
<dbReference type="Gene3D" id="3.10.350.10">
    <property type="entry name" value="LysM domain"/>
    <property type="match status" value="3"/>
</dbReference>
<evidence type="ECO:0000256" key="1">
    <source>
        <dbReference type="ARBA" id="ARBA00007074"/>
    </source>
</evidence>
<comment type="similarity">
    <text evidence="1">Belongs to the peptidase C40 family.</text>
</comment>